<dbReference type="Gene3D" id="2.60.120.1290">
    <property type="match status" value="1"/>
</dbReference>
<evidence type="ECO:0000313" key="2">
    <source>
        <dbReference type="Proteomes" id="UP000203589"/>
    </source>
</evidence>
<dbReference type="Proteomes" id="UP000203589">
    <property type="component" value="Chromosome"/>
</dbReference>
<reference evidence="1 2" key="1">
    <citation type="submission" date="2017-07" db="EMBL/GenBank/DDBJ databases">
        <title>Genome Sequence of Antarctobacter heliothermus Strain SMS3 Isolated from a culture of the Diatom Skeletonema marinoi.</title>
        <authorList>
            <person name="Topel M."/>
            <person name="Pinder M.I.M."/>
            <person name="Johansson O.N."/>
            <person name="Kourtchenko O."/>
            <person name="Godhe A."/>
            <person name="Clarke A.K."/>
        </authorList>
    </citation>
    <scope>NUCLEOTIDE SEQUENCE [LARGE SCALE GENOMIC DNA]</scope>
    <source>
        <strain evidence="1 2">SMS3</strain>
    </source>
</reference>
<accession>A0A222E2Y6</accession>
<organism evidence="1 2">
    <name type="scientific">Antarctobacter heliothermus</name>
    <dbReference type="NCBI Taxonomy" id="74033"/>
    <lineage>
        <taxon>Bacteria</taxon>
        <taxon>Pseudomonadati</taxon>
        <taxon>Pseudomonadota</taxon>
        <taxon>Alphaproteobacteria</taxon>
        <taxon>Rhodobacterales</taxon>
        <taxon>Roseobacteraceae</taxon>
        <taxon>Antarctobacter</taxon>
    </lineage>
</organism>
<gene>
    <name evidence="1" type="ORF">ANTHELSMS3_01835</name>
</gene>
<sequence length="680" mass="73033">MSHVWTKPREHAFRDAYLDWSRLIGLRRDMLPPARPDRGIDYAPILVRLVPADDVVAARSSLRVLVEDAESPFLMDTVELSALRARIDRPQELTALPDEYMIFRRIGTPDGVQAALFQVLDSGMPVQIDSAGPLPTPSAPVPPSPQPGQPIVAILDDGIGFLNARFSRMDANGAQRTRFHALWLQALEQHDSPPQGTVSGRILGTEDINALLAQTDERACYAALNTALYPGQTRDETGFGTTHGTHVLDLAAGVDPADTEDPARNWPLLGVQLPPESIDDTSGTWFESYLIMGLRWILRQARQVDATAPVIVNISLGVLAGPKDGSRFVEYQMAREARLWEEVTGQPVRLVWAFGNSYRSSQVARYAPATEPRDLTWRVQPDDETASFVEIHCRGADTTGIELGLTTPDGVGTGLIALKPGEISTLERADGAALARIYHVPARRHDPDTECAAHYVLALAPTRGQKAGEPLAPCGAWDISVKATDEVLVQVQRDDAIRGAESRGRQSYLDHPAAYAWDPLRAAYVAPGATGPITDDGSHNALVTAACRQVFCVGAAQRSGRENGPSIDNFRAARYSGQGAPWSVPGPTAVTVIGLGAFAAGVRAAGTLSGSIRRLTGTSAAAGRMTRALAMSAKRITANAKDPASTKLDDIDPTLLILTETPDARLGKAVVDLPDPLPAC</sequence>
<name>A0A222E2Y6_9RHOB</name>
<dbReference type="SUPFAM" id="SSF52743">
    <property type="entry name" value="Subtilisin-like"/>
    <property type="match status" value="1"/>
</dbReference>
<protein>
    <recommendedName>
        <fullName evidence="3">Subtilase family protein</fullName>
    </recommendedName>
</protein>
<dbReference type="Gene3D" id="3.40.50.200">
    <property type="entry name" value="Peptidase S8/S53 domain"/>
    <property type="match status" value="1"/>
</dbReference>
<dbReference type="EMBL" id="CP022540">
    <property type="protein sequence ID" value="ASP20522.1"/>
    <property type="molecule type" value="Genomic_DNA"/>
</dbReference>
<dbReference type="AlphaFoldDB" id="A0A222E2Y6"/>
<dbReference type="RefSeq" id="WP_157733468.1">
    <property type="nucleotide sequence ID" value="NZ_CP022540.1"/>
</dbReference>
<dbReference type="GO" id="GO:0004252">
    <property type="term" value="F:serine-type endopeptidase activity"/>
    <property type="evidence" value="ECO:0007669"/>
    <property type="project" value="InterPro"/>
</dbReference>
<evidence type="ECO:0008006" key="3">
    <source>
        <dbReference type="Google" id="ProtNLM"/>
    </source>
</evidence>
<dbReference type="KEGG" id="aht:ANTHELSMS3_01835"/>
<dbReference type="GO" id="GO:0006508">
    <property type="term" value="P:proteolysis"/>
    <property type="evidence" value="ECO:0007669"/>
    <property type="project" value="InterPro"/>
</dbReference>
<dbReference type="InterPro" id="IPR036852">
    <property type="entry name" value="Peptidase_S8/S53_dom_sf"/>
</dbReference>
<evidence type="ECO:0000313" key="1">
    <source>
        <dbReference type="EMBL" id="ASP20522.1"/>
    </source>
</evidence>
<keyword evidence="2" id="KW-1185">Reference proteome</keyword>
<dbReference type="OrthoDB" id="8010691at2"/>
<proteinExistence type="predicted"/>